<keyword evidence="3" id="KW-1185">Reference proteome</keyword>
<reference evidence="2 3" key="1">
    <citation type="submission" date="2016-03" db="EMBL/GenBank/DDBJ databases">
        <title>Niastella vici sp. nov., isolated from farmland soil.</title>
        <authorList>
            <person name="Chen L."/>
            <person name="Wang D."/>
            <person name="Yang S."/>
            <person name="Wang G."/>
        </authorList>
    </citation>
    <scope>NUCLEOTIDE SEQUENCE [LARGE SCALE GENOMIC DNA]</scope>
    <source>
        <strain evidence="2 3">DJ57</strain>
    </source>
</reference>
<protein>
    <recommendedName>
        <fullName evidence="1">Putative zinc ribbon domain-containing protein</fullName>
    </recommendedName>
</protein>
<gene>
    <name evidence="2" type="ORF">A3860_22730</name>
</gene>
<organism evidence="2 3">
    <name type="scientific">Niastella vici</name>
    <dbReference type="NCBI Taxonomy" id="1703345"/>
    <lineage>
        <taxon>Bacteria</taxon>
        <taxon>Pseudomonadati</taxon>
        <taxon>Bacteroidota</taxon>
        <taxon>Chitinophagia</taxon>
        <taxon>Chitinophagales</taxon>
        <taxon>Chitinophagaceae</taxon>
        <taxon>Niastella</taxon>
    </lineage>
</organism>
<proteinExistence type="predicted"/>
<dbReference type="InterPro" id="IPR025868">
    <property type="entry name" value="Zn_ribbon_dom_put"/>
</dbReference>
<evidence type="ECO:0000313" key="2">
    <source>
        <dbReference type="EMBL" id="OQP63759.1"/>
    </source>
</evidence>
<feature type="domain" description="Putative zinc ribbon" evidence="1">
    <location>
        <begin position="6"/>
        <end position="83"/>
    </location>
</feature>
<dbReference type="OrthoDB" id="9801008at2"/>
<dbReference type="RefSeq" id="WP_081147419.1">
    <property type="nucleotide sequence ID" value="NZ_LVYD01000044.1"/>
</dbReference>
<dbReference type="STRING" id="1703345.A3860_22730"/>
<dbReference type="EMBL" id="LVYD01000044">
    <property type="protein sequence ID" value="OQP63759.1"/>
    <property type="molecule type" value="Genomic_DNA"/>
</dbReference>
<dbReference type="Pfam" id="PF12674">
    <property type="entry name" value="Zn_ribbon_2"/>
    <property type="match status" value="1"/>
</dbReference>
<evidence type="ECO:0000313" key="3">
    <source>
        <dbReference type="Proteomes" id="UP000192796"/>
    </source>
</evidence>
<dbReference type="Proteomes" id="UP000192796">
    <property type="component" value="Unassembled WGS sequence"/>
</dbReference>
<dbReference type="AlphaFoldDB" id="A0A1V9FZG5"/>
<evidence type="ECO:0000259" key="1">
    <source>
        <dbReference type="Pfam" id="PF12674"/>
    </source>
</evidence>
<sequence length="90" mass="10480">MANKHFCQSCSMSMDSPELFGTEKDGSKNSDYCKYCYMNGEFTNPGLTLEEMKEHMMKLMDKDKLPDDIVEVAINRLPYLKRWSKKVTLL</sequence>
<accession>A0A1V9FZG5</accession>
<name>A0A1V9FZG5_9BACT</name>
<comment type="caution">
    <text evidence="2">The sequence shown here is derived from an EMBL/GenBank/DDBJ whole genome shotgun (WGS) entry which is preliminary data.</text>
</comment>